<evidence type="ECO:0000256" key="2">
    <source>
        <dbReference type="ARBA" id="ARBA00022692"/>
    </source>
</evidence>
<dbReference type="STRING" id="1183432.AGR3A_Lc10072"/>
<gene>
    <name evidence="6" type="ORF">AGR3A_Lc10072</name>
</gene>
<dbReference type="Pfam" id="PF04191">
    <property type="entry name" value="PEMT"/>
    <property type="match status" value="1"/>
</dbReference>
<evidence type="ECO:0000313" key="6">
    <source>
        <dbReference type="EMBL" id="CUX42171.1"/>
    </source>
</evidence>
<reference evidence="7" key="1">
    <citation type="submission" date="2016-01" db="EMBL/GenBank/DDBJ databases">
        <authorList>
            <person name="Regsiter A."/>
            <person name="william w."/>
        </authorList>
    </citation>
    <scope>NUCLEOTIDE SEQUENCE [LARGE SCALE GENOMIC DNA]</scope>
    <source>
        <strain evidence="7">CFBP 6623</strain>
    </source>
</reference>
<comment type="subcellular location">
    <subcellularLocation>
        <location evidence="1">Endomembrane system</location>
        <topology evidence="1">Multi-pass membrane protein</topology>
    </subcellularLocation>
</comment>
<feature type="transmembrane region" description="Helical" evidence="5">
    <location>
        <begin position="46"/>
        <end position="66"/>
    </location>
</feature>
<evidence type="ECO:0000256" key="1">
    <source>
        <dbReference type="ARBA" id="ARBA00004127"/>
    </source>
</evidence>
<evidence type="ECO:0000256" key="4">
    <source>
        <dbReference type="ARBA" id="ARBA00023136"/>
    </source>
</evidence>
<dbReference type="AlphaFoldDB" id="A0A1S7QU51"/>
<dbReference type="PANTHER" id="PTHR43847">
    <property type="entry name" value="BLL3993 PROTEIN"/>
    <property type="match status" value="1"/>
</dbReference>
<dbReference type="Gene3D" id="1.20.120.1630">
    <property type="match status" value="1"/>
</dbReference>
<feature type="transmembrane region" description="Helical" evidence="5">
    <location>
        <begin position="6"/>
        <end position="25"/>
    </location>
</feature>
<dbReference type="GO" id="GO:0012505">
    <property type="term" value="C:endomembrane system"/>
    <property type="evidence" value="ECO:0007669"/>
    <property type="project" value="UniProtKB-SubCell"/>
</dbReference>
<dbReference type="EMBL" id="FBWK01000045">
    <property type="protein sequence ID" value="CUX42171.1"/>
    <property type="molecule type" value="Genomic_DNA"/>
</dbReference>
<dbReference type="RefSeq" id="WP_052760245.1">
    <property type="nucleotide sequence ID" value="NZ_LT009724.1"/>
</dbReference>
<keyword evidence="3 5" id="KW-1133">Transmembrane helix</keyword>
<dbReference type="Proteomes" id="UP000191988">
    <property type="component" value="Unassembled WGS sequence"/>
</dbReference>
<organism evidence="6 7">
    <name type="scientific">Agrobacterium tomkonis CFBP 6623</name>
    <dbReference type="NCBI Taxonomy" id="1183432"/>
    <lineage>
        <taxon>Bacteria</taxon>
        <taxon>Pseudomonadati</taxon>
        <taxon>Pseudomonadota</taxon>
        <taxon>Alphaproteobacteria</taxon>
        <taxon>Hyphomicrobiales</taxon>
        <taxon>Rhizobiaceae</taxon>
        <taxon>Rhizobium/Agrobacterium group</taxon>
        <taxon>Agrobacterium</taxon>
        <taxon>Agrobacterium tumefaciens complex</taxon>
    </lineage>
</organism>
<protein>
    <submittedName>
        <fullName evidence="6">S-isoprenylcysteine methyltransferase-like protein</fullName>
    </submittedName>
</protein>
<evidence type="ECO:0000256" key="5">
    <source>
        <dbReference type="SAM" id="Phobius"/>
    </source>
</evidence>
<sequence>MIDVATALAVWVYIAGFLFLTARLARQTGEPIWLFAKGRERQAVPAMLFRLAFLLGALLPLVTLWLEPQNPVWLLNRGDLGAPIRIGGMAMVLAGGLIALYAQNYMGRSWRIGAAEGHLGAIVDSGPFGRSRNPVFVGQIVLFTGLVLVFPSVLQLVVAIALVIAVSLQVTIEERVLTKELGPAYDAYRRRVRRWL</sequence>
<proteinExistence type="predicted"/>
<dbReference type="InterPro" id="IPR052527">
    <property type="entry name" value="Metal_cation-efflux_comp"/>
</dbReference>
<evidence type="ECO:0000313" key="7">
    <source>
        <dbReference type="Proteomes" id="UP000191988"/>
    </source>
</evidence>
<dbReference type="GO" id="GO:0032259">
    <property type="term" value="P:methylation"/>
    <property type="evidence" value="ECO:0007669"/>
    <property type="project" value="UniProtKB-KW"/>
</dbReference>
<keyword evidence="7" id="KW-1185">Reference proteome</keyword>
<feature type="transmembrane region" description="Helical" evidence="5">
    <location>
        <begin position="140"/>
        <end position="168"/>
    </location>
</feature>
<dbReference type="InterPro" id="IPR007318">
    <property type="entry name" value="Phopholipid_MeTrfase"/>
</dbReference>
<accession>A0A1S7QU51</accession>
<feature type="transmembrane region" description="Helical" evidence="5">
    <location>
        <begin position="86"/>
        <end position="102"/>
    </location>
</feature>
<keyword evidence="2 5" id="KW-0812">Transmembrane</keyword>
<name>A0A1S7QU51_9HYPH</name>
<keyword evidence="6" id="KW-0489">Methyltransferase</keyword>
<keyword evidence="6" id="KW-0808">Transferase</keyword>
<dbReference type="GO" id="GO:0008168">
    <property type="term" value="F:methyltransferase activity"/>
    <property type="evidence" value="ECO:0007669"/>
    <property type="project" value="UniProtKB-KW"/>
</dbReference>
<keyword evidence="4 5" id="KW-0472">Membrane</keyword>
<evidence type="ECO:0000256" key="3">
    <source>
        <dbReference type="ARBA" id="ARBA00022989"/>
    </source>
</evidence>
<dbReference type="PANTHER" id="PTHR43847:SF1">
    <property type="entry name" value="BLL3993 PROTEIN"/>
    <property type="match status" value="1"/>
</dbReference>